<name>A0ABN5UM68_PSEPU</name>
<accession>A0ABN5UM68</accession>
<reference evidence="1 2" key="1">
    <citation type="journal article" date="2014" name="Genome Announc.">
        <title>The Complete Genome Sequence of Pseudomonas putida NBRC 14164T Confirms High Intraspecies Variation.</title>
        <authorList>
            <person name="Ohji S."/>
            <person name="Yamazoe A."/>
            <person name="Hosoyama A."/>
            <person name="Tsuchikane K."/>
            <person name="Ezaki T."/>
            <person name="Fujita N."/>
        </authorList>
    </citation>
    <scope>NUCLEOTIDE SEQUENCE [LARGE SCALE GENOMIC DNA]</scope>
    <source>
        <strain evidence="1 2">NBRC 14164</strain>
    </source>
</reference>
<proteinExistence type="predicted"/>
<dbReference type="RefSeq" id="WP_016500067.1">
    <property type="nucleotide sequence ID" value="NC_021505.1"/>
</dbReference>
<dbReference type="GeneID" id="45527042"/>
<dbReference type="EMBL" id="AP013070">
    <property type="protein sequence ID" value="BAN54857.1"/>
    <property type="molecule type" value="Genomic_DNA"/>
</dbReference>
<protein>
    <recommendedName>
        <fullName evidence="3">DUF262 domain-containing protein</fullName>
    </recommendedName>
</protein>
<dbReference type="Proteomes" id="UP000016702">
    <property type="component" value="Chromosome"/>
</dbReference>
<sequence>MNAQVQSHVQSAATLCAQGISLAIPCYQRPYVWPGDAVEELLEQII</sequence>
<gene>
    <name evidence="1" type="ORF">PP4_30040</name>
</gene>
<evidence type="ECO:0008006" key="3">
    <source>
        <dbReference type="Google" id="ProtNLM"/>
    </source>
</evidence>
<organism evidence="1 2">
    <name type="scientific">Pseudomonas putida NBRC 14164</name>
    <dbReference type="NCBI Taxonomy" id="1211579"/>
    <lineage>
        <taxon>Bacteria</taxon>
        <taxon>Pseudomonadati</taxon>
        <taxon>Pseudomonadota</taxon>
        <taxon>Gammaproteobacteria</taxon>
        <taxon>Pseudomonadales</taxon>
        <taxon>Pseudomonadaceae</taxon>
        <taxon>Pseudomonas</taxon>
    </lineage>
</organism>
<evidence type="ECO:0000313" key="2">
    <source>
        <dbReference type="Proteomes" id="UP000016702"/>
    </source>
</evidence>
<evidence type="ECO:0000313" key="1">
    <source>
        <dbReference type="EMBL" id="BAN54857.1"/>
    </source>
</evidence>
<keyword evidence="2" id="KW-1185">Reference proteome</keyword>